<evidence type="ECO:0000256" key="3">
    <source>
        <dbReference type="ARBA" id="ARBA00022884"/>
    </source>
</evidence>
<evidence type="ECO:0000256" key="8">
    <source>
        <dbReference type="SAM" id="MobiDB-lite"/>
    </source>
</evidence>
<dbReference type="HAMAP" id="MF_01328_B">
    <property type="entry name" value="Ribosomal_uL4_B"/>
    <property type="match status" value="1"/>
</dbReference>
<dbReference type="PANTHER" id="PTHR10746:SF6">
    <property type="entry name" value="LARGE RIBOSOMAL SUBUNIT PROTEIN UL4M"/>
    <property type="match status" value="1"/>
</dbReference>
<dbReference type="GO" id="GO:1990904">
    <property type="term" value="C:ribonucleoprotein complex"/>
    <property type="evidence" value="ECO:0007669"/>
    <property type="project" value="UniProtKB-KW"/>
</dbReference>
<dbReference type="GO" id="GO:0005840">
    <property type="term" value="C:ribosome"/>
    <property type="evidence" value="ECO:0007669"/>
    <property type="project" value="UniProtKB-KW"/>
</dbReference>
<dbReference type="KEGG" id="nsl:BOX37_03680"/>
<dbReference type="OrthoDB" id="9803201at2"/>
<keyword evidence="5 7" id="KW-0687">Ribonucleoprotein</keyword>
<comment type="similarity">
    <text evidence="1 7">Belongs to the universal ribosomal protein uL4 family.</text>
</comment>
<dbReference type="Pfam" id="PF00573">
    <property type="entry name" value="Ribosomal_L4"/>
    <property type="match status" value="1"/>
</dbReference>
<evidence type="ECO:0000256" key="4">
    <source>
        <dbReference type="ARBA" id="ARBA00022980"/>
    </source>
</evidence>
<evidence type="ECO:0000256" key="2">
    <source>
        <dbReference type="ARBA" id="ARBA00022730"/>
    </source>
</evidence>
<protein>
    <recommendedName>
        <fullName evidence="6 7">Large ribosomal subunit protein uL4</fullName>
    </recommendedName>
</protein>
<feature type="region of interest" description="Disordered" evidence="8">
    <location>
        <begin position="57"/>
        <end position="114"/>
    </location>
</feature>
<dbReference type="InterPro" id="IPR023574">
    <property type="entry name" value="Ribosomal_uL4_dom_sf"/>
</dbReference>
<gene>
    <name evidence="7" type="primary">rplD</name>
    <name evidence="9" type="ORF">BOX37_03680</name>
</gene>
<name>A0A1J0VMF6_9NOCA</name>
<evidence type="ECO:0000313" key="9">
    <source>
        <dbReference type="EMBL" id="APE33212.1"/>
    </source>
</evidence>
<accession>A0A1J0VMF6</accession>
<evidence type="ECO:0000313" key="10">
    <source>
        <dbReference type="Proteomes" id="UP000183810"/>
    </source>
</evidence>
<dbReference type="PANTHER" id="PTHR10746">
    <property type="entry name" value="50S RIBOSOMAL PROTEIN L4"/>
    <property type="match status" value="1"/>
</dbReference>
<organism evidence="9 10">
    <name type="scientific">Nocardia mangyaensis</name>
    <dbReference type="NCBI Taxonomy" id="2213200"/>
    <lineage>
        <taxon>Bacteria</taxon>
        <taxon>Bacillati</taxon>
        <taxon>Actinomycetota</taxon>
        <taxon>Actinomycetes</taxon>
        <taxon>Mycobacteriales</taxon>
        <taxon>Nocardiaceae</taxon>
        <taxon>Nocardia</taxon>
    </lineage>
</organism>
<dbReference type="Gene3D" id="3.40.1370.10">
    <property type="match status" value="1"/>
</dbReference>
<comment type="function">
    <text evidence="7">One of the primary rRNA binding proteins, this protein initially binds near the 5'-end of the 23S rRNA. It is important during the early stages of 50S assembly. It makes multiple contacts with different domains of the 23S rRNA in the assembled 50S subunit and ribosome.</text>
</comment>
<dbReference type="FunFam" id="3.40.1370.10:FF:000004">
    <property type="entry name" value="50S ribosomal protein L4"/>
    <property type="match status" value="1"/>
</dbReference>
<feature type="compositionally biased region" description="Basic residues" evidence="8">
    <location>
        <begin position="73"/>
        <end position="84"/>
    </location>
</feature>
<evidence type="ECO:0000256" key="5">
    <source>
        <dbReference type="ARBA" id="ARBA00023274"/>
    </source>
</evidence>
<keyword evidence="2 7" id="KW-0699">rRNA-binding</keyword>
<comment type="subunit">
    <text evidence="7">Part of the 50S ribosomal subunit.</text>
</comment>
<keyword evidence="3 7" id="KW-0694">RNA-binding</keyword>
<evidence type="ECO:0000256" key="6">
    <source>
        <dbReference type="ARBA" id="ARBA00035244"/>
    </source>
</evidence>
<dbReference type="InterPro" id="IPR013005">
    <property type="entry name" value="Ribosomal_uL4-like"/>
</dbReference>
<dbReference type="InterPro" id="IPR002136">
    <property type="entry name" value="Ribosomal_uL4"/>
</dbReference>
<evidence type="ECO:0000256" key="7">
    <source>
        <dbReference type="HAMAP-Rule" id="MF_01328"/>
    </source>
</evidence>
<proteinExistence type="inferred from homology"/>
<dbReference type="GO" id="GO:0003735">
    <property type="term" value="F:structural constituent of ribosome"/>
    <property type="evidence" value="ECO:0007669"/>
    <property type="project" value="InterPro"/>
</dbReference>
<evidence type="ECO:0000256" key="1">
    <source>
        <dbReference type="ARBA" id="ARBA00010528"/>
    </source>
</evidence>
<dbReference type="RefSeq" id="WP_071926408.1">
    <property type="nucleotide sequence ID" value="NZ_CP018082.1"/>
</dbReference>
<dbReference type="GO" id="GO:0019843">
    <property type="term" value="F:rRNA binding"/>
    <property type="evidence" value="ECO:0007669"/>
    <property type="project" value="UniProtKB-UniRule"/>
</dbReference>
<keyword evidence="10" id="KW-1185">Reference proteome</keyword>
<dbReference type="NCBIfam" id="TIGR03953">
    <property type="entry name" value="rplD_bact"/>
    <property type="match status" value="1"/>
</dbReference>
<dbReference type="EMBL" id="CP018082">
    <property type="protein sequence ID" value="APE33212.1"/>
    <property type="molecule type" value="Genomic_DNA"/>
</dbReference>
<dbReference type="Proteomes" id="UP000183810">
    <property type="component" value="Chromosome"/>
</dbReference>
<dbReference type="SUPFAM" id="SSF52166">
    <property type="entry name" value="Ribosomal protein L4"/>
    <property type="match status" value="1"/>
</dbReference>
<reference evidence="9" key="1">
    <citation type="submission" date="2016-11" db="EMBL/GenBank/DDBJ databases">
        <authorList>
            <person name="Jaros S."/>
            <person name="Januszkiewicz K."/>
            <person name="Wedrychowicz H."/>
        </authorList>
    </citation>
    <scope>NUCLEOTIDE SEQUENCE [LARGE SCALE GENOMIC DNA]</scope>
    <source>
        <strain evidence="9">Y48</strain>
    </source>
</reference>
<dbReference type="AlphaFoldDB" id="A0A1J0VMF6"/>
<comment type="function">
    <text evidence="7">Forms part of the polypeptide exit tunnel.</text>
</comment>
<sequence>MTSSAVSTEKKAANLTLTVKAAGGKTEGTVELPAEIFDVTANVSLMHQVVVAQLAAARQGTHSTKTRGEVRGGGKKPYRQKGTGRARQGSTRAPQFAGGGTVHGPQPRDYSQRTPKKMKAAALRGALSDRARNERIHVITELVAGQTPSTKSAKDFLAELSDRKKFLVVVGREDVAAWKSVANLQNVLPIAPDQLNTYDVLNSDELVFSVEALNAFVHGPAEAAQEESK</sequence>
<keyword evidence="4 7" id="KW-0689">Ribosomal protein</keyword>
<dbReference type="GO" id="GO:0006412">
    <property type="term" value="P:translation"/>
    <property type="evidence" value="ECO:0007669"/>
    <property type="project" value="UniProtKB-UniRule"/>
</dbReference>